<evidence type="ECO:0000313" key="2">
    <source>
        <dbReference type="Proteomes" id="UP000239717"/>
    </source>
</evidence>
<name>A0A381D4H6_CAMJU</name>
<dbReference type="AlphaFoldDB" id="A0A381D4H6"/>
<dbReference type="EMBL" id="CP027403">
    <property type="protein sequence ID" value="AVL47694.1"/>
    <property type="molecule type" value="Genomic_DNA"/>
</dbReference>
<organism evidence="1 2">
    <name type="scientific">Campylobacter jejuni subsp. doylei</name>
    <dbReference type="NCBI Taxonomy" id="32021"/>
    <lineage>
        <taxon>Bacteria</taxon>
        <taxon>Pseudomonadati</taxon>
        <taxon>Campylobacterota</taxon>
        <taxon>Epsilonproteobacteria</taxon>
        <taxon>Campylobacterales</taxon>
        <taxon>Campylobacteraceae</taxon>
        <taxon>Campylobacter</taxon>
    </lineage>
</organism>
<accession>A0A381D4H6</accession>
<dbReference type="Proteomes" id="UP000239717">
    <property type="component" value="Chromosome"/>
</dbReference>
<gene>
    <name evidence="1" type="ORF">CEP74_08105</name>
</gene>
<evidence type="ECO:0000313" key="1">
    <source>
        <dbReference type="EMBL" id="AVL47694.1"/>
    </source>
</evidence>
<sequence>MIKIAFFIIFVISFLAAQSPANFKEDNNITKEQNIFKEQLPKRIKIPTH</sequence>
<protein>
    <submittedName>
        <fullName evidence="1">Uncharacterized protein</fullName>
    </submittedName>
</protein>
<proteinExistence type="predicted"/>
<reference evidence="2" key="1">
    <citation type="submission" date="2018-03" db="EMBL/GenBank/DDBJ databases">
        <title>FDA dAtabase for Regulatory Grade micrObial Sequences (FDA-ARGOS): Supporting development and validation of Infectious Disease Dx tests.</title>
        <authorList>
            <person name="Kerrigan L."/>
            <person name="Tallon L."/>
            <person name="Sadzewicz L."/>
            <person name="Sengamalay N."/>
            <person name="Ott S."/>
            <person name="Godinez A."/>
            <person name="Nagaraj S."/>
            <person name="Vavikolanu K."/>
            <person name="Vyas G."/>
            <person name="Nadendla S."/>
            <person name="George J."/>
            <person name="Sichtig H."/>
        </authorList>
    </citation>
    <scope>NUCLEOTIDE SEQUENCE [LARGE SCALE GENOMIC DNA]</scope>
    <source>
        <strain evidence="2">FDAARGOS_295</strain>
    </source>
</reference>